<evidence type="ECO:0000256" key="4">
    <source>
        <dbReference type="PROSITE-ProRule" id="PRU00433"/>
    </source>
</evidence>
<comment type="caution">
    <text evidence="6">The sequence shown here is derived from an EMBL/GenBank/DDBJ whole genome shotgun (WGS) entry which is preliminary data.</text>
</comment>
<dbReference type="PANTHER" id="PTHR30600">
    <property type="entry name" value="CYTOCHROME C PEROXIDASE-RELATED"/>
    <property type="match status" value="1"/>
</dbReference>
<dbReference type="InterPro" id="IPR051395">
    <property type="entry name" value="Cytochrome_c_Peroxidase/MauG"/>
</dbReference>
<protein>
    <submittedName>
        <fullName evidence="6">Cytochrome c</fullName>
    </submittedName>
</protein>
<keyword evidence="2 4" id="KW-0479">Metal-binding</keyword>
<dbReference type="RefSeq" id="WP_267532456.1">
    <property type="nucleotide sequence ID" value="NZ_JAPNKA010000001.1"/>
</dbReference>
<evidence type="ECO:0000256" key="2">
    <source>
        <dbReference type="ARBA" id="ARBA00022723"/>
    </source>
</evidence>
<dbReference type="Proteomes" id="UP001207654">
    <property type="component" value="Unassembled WGS sequence"/>
</dbReference>
<sequence length="582" mass="63250">MPRHHFPVVPLLLLTACASTGEYASGKPPPIDGPREILKGIHERAGLVLEKDAYGDGATNLVYLDQGWGPPETLWFYHADQGSVLMPYDTLVHLEQTGSDKPFIHPEHMTQFRFLAQHKTPNNPDALPVGFARHRDQVGLTCAACHTSQINYHGTAIRIDGAQALADISGFLHEVQAALTATLADDAKLARFAAAVPGGSRDNTSREAARKSLTQTLRWFESYNTANHSTTVEGFGRLDAVGRIINQAIRFSSDPKNSLKPNAPTSYPLLWDAPRHDYVQWTGFSPNEGAGSLGRNTGEVVGVFGRIEVKHYETEQEAKKGYPSTVEANELVAMEESLRGLKSPQWPEKILPPIDRTLAARGETLYQAHCVSCHALIDRDDPRRSVVAMITGVDIVGTDDTSARNIAEARVPSGVLEGAISPKGTKYGAQMSALSLVADLATRTVSANPVAALKSIANAKLNGQEKTAKQGNHSQNSDANPAADLMAYKARPLNGTWASSPYLHNGSVPTLYELLLPPAERPQTFAVGRWEYDPKKVGYVSDGQAPFVVDTRVTGNSNRGHEYGVTLPDADRWALVEYLKTL</sequence>
<dbReference type="PROSITE" id="PS51007">
    <property type="entry name" value="CYTC"/>
    <property type="match status" value="1"/>
</dbReference>
<name>A0ABT3ZXH5_9BACT</name>
<dbReference type="PANTHER" id="PTHR30600:SF9">
    <property type="entry name" value="BLR7738 PROTEIN"/>
    <property type="match status" value="1"/>
</dbReference>
<dbReference type="NCBIfam" id="NF040606">
    <property type="entry name" value="CytoC_perox"/>
    <property type="match status" value="1"/>
</dbReference>
<evidence type="ECO:0000256" key="3">
    <source>
        <dbReference type="ARBA" id="ARBA00023004"/>
    </source>
</evidence>
<evidence type="ECO:0000313" key="7">
    <source>
        <dbReference type="Proteomes" id="UP001207654"/>
    </source>
</evidence>
<dbReference type="InterPro" id="IPR047758">
    <property type="entry name" value="CytoC_perox"/>
</dbReference>
<dbReference type="InterPro" id="IPR009056">
    <property type="entry name" value="Cyt_c-like_dom"/>
</dbReference>
<dbReference type="Gene3D" id="1.10.760.10">
    <property type="entry name" value="Cytochrome c-like domain"/>
    <property type="match status" value="1"/>
</dbReference>
<evidence type="ECO:0000313" key="6">
    <source>
        <dbReference type="EMBL" id="MCY1073449.1"/>
    </source>
</evidence>
<dbReference type="PROSITE" id="PS51257">
    <property type="entry name" value="PROKAR_LIPOPROTEIN"/>
    <property type="match status" value="1"/>
</dbReference>
<keyword evidence="7" id="KW-1185">Reference proteome</keyword>
<feature type="domain" description="Cytochrome c" evidence="5">
    <location>
        <begin position="357"/>
        <end position="582"/>
    </location>
</feature>
<proteinExistence type="predicted"/>
<organism evidence="6 7">
    <name type="scientific">Archangium lansingense</name>
    <dbReference type="NCBI Taxonomy" id="2995310"/>
    <lineage>
        <taxon>Bacteria</taxon>
        <taxon>Pseudomonadati</taxon>
        <taxon>Myxococcota</taxon>
        <taxon>Myxococcia</taxon>
        <taxon>Myxococcales</taxon>
        <taxon>Cystobacterineae</taxon>
        <taxon>Archangiaceae</taxon>
        <taxon>Archangium</taxon>
    </lineage>
</organism>
<evidence type="ECO:0000256" key="1">
    <source>
        <dbReference type="ARBA" id="ARBA00022617"/>
    </source>
</evidence>
<reference evidence="6 7" key="1">
    <citation type="submission" date="2022-11" db="EMBL/GenBank/DDBJ databases">
        <title>Minimal conservation of predation-associated metabolite biosynthetic gene clusters underscores biosynthetic potential of Myxococcota including descriptions for ten novel species: Archangium lansinium sp. nov., Myxococcus landrumus sp. nov., Nannocystis bai.</title>
        <authorList>
            <person name="Ahearne A."/>
            <person name="Stevens C."/>
            <person name="Phillips K."/>
        </authorList>
    </citation>
    <scope>NUCLEOTIDE SEQUENCE [LARGE SCALE GENOMIC DNA]</scope>
    <source>
        <strain evidence="6 7">MIWBW</strain>
    </source>
</reference>
<keyword evidence="3 4" id="KW-0408">Iron</keyword>
<gene>
    <name evidence="6" type="ORF">OV287_03045</name>
</gene>
<evidence type="ECO:0000259" key="5">
    <source>
        <dbReference type="PROSITE" id="PS51007"/>
    </source>
</evidence>
<dbReference type="Pfam" id="PF21419">
    <property type="entry name" value="RoxA-like_Cyt-c"/>
    <property type="match status" value="1"/>
</dbReference>
<keyword evidence="1 4" id="KW-0349">Heme</keyword>
<accession>A0ABT3ZXH5</accession>
<dbReference type="InterPro" id="IPR036909">
    <property type="entry name" value="Cyt_c-like_dom_sf"/>
</dbReference>
<dbReference type="EMBL" id="JAPNKA010000001">
    <property type="protein sequence ID" value="MCY1073449.1"/>
    <property type="molecule type" value="Genomic_DNA"/>
</dbReference>
<dbReference type="SUPFAM" id="SSF46626">
    <property type="entry name" value="Cytochrome c"/>
    <property type="match status" value="1"/>
</dbReference>